<keyword evidence="8" id="KW-1185">Reference proteome</keyword>
<dbReference type="Pfam" id="PF03899">
    <property type="entry name" value="ATP-synt_I"/>
    <property type="match status" value="1"/>
</dbReference>
<evidence type="ECO:0000256" key="4">
    <source>
        <dbReference type="ARBA" id="ARBA00022989"/>
    </source>
</evidence>
<protein>
    <submittedName>
        <fullName evidence="7">ATP synthase subunit I</fullName>
    </submittedName>
</protein>
<organism evidence="7 8">
    <name type="scientific">Lentibacillus halophilus</name>
    <dbReference type="NCBI Taxonomy" id="295065"/>
    <lineage>
        <taxon>Bacteria</taxon>
        <taxon>Bacillati</taxon>
        <taxon>Bacillota</taxon>
        <taxon>Bacilli</taxon>
        <taxon>Bacillales</taxon>
        <taxon>Bacillaceae</taxon>
        <taxon>Lentibacillus</taxon>
    </lineage>
</organism>
<evidence type="ECO:0000256" key="2">
    <source>
        <dbReference type="ARBA" id="ARBA00022475"/>
    </source>
</evidence>
<evidence type="ECO:0000256" key="5">
    <source>
        <dbReference type="ARBA" id="ARBA00023136"/>
    </source>
</evidence>
<evidence type="ECO:0000313" key="8">
    <source>
        <dbReference type="Proteomes" id="UP001501459"/>
    </source>
</evidence>
<sequence>MIYLLALFVLGAGFTPYSHIFLGLILGGSVSLYNLWLLQRKINTFAASVASQTSAGSLGSMSRIAAAALAVLIALRFDASIDVISVLVGLMTSYLVIVIDFFMSKSKK</sequence>
<keyword evidence="2" id="KW-1003">Cell membrane</keyword>
<dbReference type="EMBL" id="BAAADM010000030">
    <property type="protein sequence ID" value="GAA0436333.1"/>
    <property type="molecule type" value="Genomic_DNA"/>
</dbReference>
<dbReference type="Proteomes" id="UP001501459">
    <property type="component" value="Unassembled WGS sequence"/>
</dbReference>
<evidence type="ECO:0000256" key="3">
    <source>
        <dbReference type="ARBA" id="ARBA00022692"/>
    </source>
</evidence>
<gene>
    <name evidence="7" type="primary">atpI</name>
    <name evidence="7" type="ORF">GCM10008983_11280</name>
</gene>
<dbReference type="PANTHER" id="PTHR40035:SF1">
    <property type="entry name" value="ATP SYNTHASE PROTEIN I"/>
    <property type="match status" value="1"/>
</dbReference>
<keyword evidence="4 6" id="KW-1133">Transmembrane helix</keyword>
<reference evidence="7 8" key="1">
    <citation type="journal article" date="2019" name="Int. J. Syst. Evol. Microbiol.">
        <title>The Global Catalogue of Microorganisms (GCM) 10K type strain sequencing project: providing services to taxonomists for standard genome sequencing and annotation.</title>
        <authorList>
            <consortium name="The Broad Institute Genomics Platform"/>
            <consortium name="The Broad Institute Genome Sequencing Center for Infectious Disease"/>
            <person name="Wu L."/>
            <person name="Ma J."/>
        </authorList>
    </citation>
    <scope>NUCLEOTIDE SEQUENCE [LARGE SCALE GENOMIC DNA]</scope>
    <source>
        <strain evidence="7 8">JCM 12149</strain>
    </source>
</reference>
<comment type="subcellular location">
    <subcellularLocation>
        <location evidence="1">Cell membrane</location>
        <topology evidence="1">Multi-pass membrane protein</topology>
    </subcellularLocation>
</comment>
<name>A0ABN0Z7B4_9BACI</name>
<keyword evidence="3 6" id="KW-0812">Transmembrane</keyword>
<proteinExistence type="predicted"/>
<dbReference type="InterPro" id="IPR005598">
    <property type="entry name" value="ATP_synth_I"/>
</dbReference>
<dbReference type="PANTHER" id="PTHR40035">
    <property type="entry name" value="ATP SYNTHASE PROTEIN I"/>
    <property type="match status" value="1"/>
</dbReference>
<evidence type="ECO:0000256" key="6">
    <source>
        <dbReference type="SAM" id="Phobius"/>
    </source>
</evidence>
<feature type="transmembrane region" description="Helical" evidence="6">
    <location>
        <begin position="58"/>
        <end position="77"/>
    </location>
</feature>
<accession>A0ABN0Z7B4</accession>
<evidence type="ECO:0000313" key="7">
    <source>
        <dbReference type="EMBL" id="GAA0436333.1"/>
    </source>
</evidence>
<dbReference type="InterPro" id="IPR039072">
    <property type="entry name" value="ATP_synth_I_Bacilli"/>
</dbReference>
<evidence type="ECO:0000256" key="1">
    <source>
        <dbReference type="ARBA" id="ARBA00004651"/>
    </source>
</evidence>
<comment type="caution">
    <text evidence="7">The sequence shown here is derived from an EMBL/GenBank/DDBJ whole genome shotgun (WGS) entry which is preliminary data.</text>
</comment>
<feature type="transmembrane region" description="Helical" evidence="6">
    <location>
        <begin position="83"/>
        <end position="103"/>
    </location>
</feature>
<keyword evidence="5 6" id="KW-0472">Membrane</keyword>
<feature type="transmembrane region" description="Helical" evidence="6">
    <location>
        <begin position="20"/>
        <end position="38"/>
    </location>
</feature>